<proteinExistence type="predicted"/>
<reference evidence="1" key="1">
    <citation type="journal article" date="2014" name="Front. Microbiol.">
        <title>High frequency of phylogenetically diverse reductive dehalogenase-homologous genes in deep subseafloor sedimentary metagenomes.</title>
        <authorList>
            <person name="Kawai M."/>
            <person name="Futagami T."/>
            <person name="Toyoda A."/>
            <person name="Takaki Y."/>
            <person name="Nishi S."/>
            <person name="Hori S."/>
            <person name="Arai W."/>
            <person name="Tsubouchi T."/>
            <person name="Morono Y."/>
            <person name="Uchiyama I."/>
            <person name="Ito T."/>
            <person name="Fujiyama A."/>
            <person name="Inagaki F."/>
            <person name="Takami H."/>
        </authorList>
    </citation>
    <scope>NUCLEOTIDE SEQUENCE</scope>
    <source>
        <strain evidence="1">Expedition CK06-06</strain>
    </source>
</reference>
<feature type="non-terminal residue" evidence="1">
    <location>
        <position position="65"/>
    </location>
</feature>
<evidence type="ECO:0000313" key="1">
    <source>
        <dbReference type="EMBL" id="GAH71824.1"/>
    </source>
</evidence>
<accession>X1J0E7</accession>
<dbReference type="AlphaFoldDB" id="X1J0E7"/>
<dbReference type="EMBL" id="BARU01025896">
    <property type="protein sequence ID" value="GAH71824.1"/>
    <property type="molecule type" value="Genomic_DNA"/>
</dbReference>
<organism evidence="1">
    <name type="scientific">marine sediment metagenome</name>
    <dbReference type="NCBI Taxonomy" id="412755"/>
    <lineage>
        <taxon>unclassified sequences</taxon>
        <taxon>metagenomes</taxon>
        <taxon>ecological metagenomes</taxon>
    </lineage>
</organism>
<name>X1J0E7_9ZZZZ</name>
<comment type="caution">
    <text evidence="1">The sequence shown here is derived from an EMBL/GenBank/DDBJ whole genome shotgun (WGS) entry which is preliminary data.</text>
</comment>
<protein>
    <submittedName>
        <fullName evidence="1">Uncharacterized protein</fullName>
    </submittedName>
</protein>
<sequence length="65" mass="7225">MNRDELHELVMLVRAKVESGELKFNSTQKDLIESLRRVRFAPDGKVDPDTVDAAARTMAKAVALA</sequence>
<gene>
    <name evidence="1" type="ORF">S03H2_41669</name>
</gene>